<dbReference type="Pfam" id="PF13374">
    <property type="entry name" value="TPR_10"/>
    <property type="match status" value="1"/>
</dbReference>
<evidence type="ECO:0000313" key="6">
    <source>
        <dbReference type="Proteomes" id="UP001151081"/>
    </source>
</evidence>
<keyword evidence="4" id="KW-0802">TPR repeat</keyword>
<dbReference type="GO" id="GO:0019894">
    <property type="term" value="F:kinesin binding"/>
    <property type="evidence" value="ECO:0007669"/>
    <property type="project" value="TreeGrafter"/>
</dbReference>
<evidence type="ECO:0000256" key="4">
    <source>
        <dbReference type="ARBA" id="ARBA00022803"/>
    </source>
</evidence>
<gene>
    <name evidence="5" type="ORF">KEG57_26065</name>
</gene>
<dbReference type="InterPro" id="IPR011990">
    <property type="entry name" value="TPR-like_helical_dom_sf"/>
</dbReference>
<organism evidence="5 6">
    <name type="scientific">Polyangium jinanense</name>
    <dbReference type="NCBI Taxonomy" id="2829994"/>
    <lineage>
        <taxon>Bacteria</taxon>
        <taxon>Pseudomonadati</taxon>
        <taxon>Myxococcota</taxon>
        <taxon>Polyangia</taxon>
        <taxon>Polyangiales</taxon>
        <taxon>Polyangiaceae</taxon>
        <taxon>Polyangium</taxon>
    </lineage>
</organism>
<dbReference type="SUPFAM" id="SSF48452">
    <property type="entry name" value="TPR-like"/>
    <property type="match status" value="2"/>
</dbReference>
<evidence type="ECO:0000256" key="1">
    <source>
        <dbReference type="ARBA" id="ARBA00004496"/>
    </source>
</evidence>
<accession>A0A9X3X5J7</accession>
<name>A0A9X3X5J7_9BACT</name>
<protein>
    <submittedName>
        <fullName evidence="5">Tetratricopeptide repeat protein</fullName>
    </submittedName>
</protein>
<dbReference type="Pfam" id="PF13424">
    <property type="entry name" value="TPR_12"/>
    <property type="match status" value="1"/>
</dbReference>
<dbReference type="AlphaFoldDB" id="A0A9X3X5J7"/>
<dbReference type="GO" id="GO:0005737">
    <property type="term" value="C:cytoplasm"/>
    <property type="evidence" value="ECO:0007669"/>
    <property type="project" value="UniProtKB-SubCell"/>
</dbReference>
<dbReference type="PANTHER" id="PTHR45783:SF3">
    <property type="entry name" value="KINESIN LIGHT CHAIN"/>
    <property type="match status" value="1"/>
</dbReference>
<dbReference type="PANTHER" id="PTHR45783">
    <property type="entry name" value="KINESIN LIGHT CHAIN"/>
    <property type="match status" value="1"/>
</dbReference>
<keyword evidence="3" id="KW-0677">Repeat</keyword>
<reference evidence="5 6" key="1">
    <citation type="submission" date="2021-04" db="EMBL/GenBank/DDBJ databases">
        <title>Genome analysis of Polyangium sp.</title>
        <authorList>
            <person name="Li Y."/>
            <person name="Wang J."/>
        </authorList>
    </citation>
    <scope>NUCLEOTIDE SEQUENCE [LARGE SCALE GENOMIC DNA]</scope>
    <source>
        <strain evidence="5 6">SDU14</strain>
    </source>
</reference>
<evidence type="ECO:0000313" key="5">
    <source>
        <dbReference type="EMBL" id="MDC3984002.1"/>
    </source>
</evidence>
<dbReference type="GO" id="GO:0005871">
    <property type="term" value="C:kinesin complex"/>
    <property type="evidence" value="ECO:0007669"/>
    <property type="project" value="InterPro"/>
</dbReference>
<keyword evidence="2" id="KW-0963">Cytoplasm</keyword>
<dbReference type="EMBL" id="JAGTJJ010000017">
    <property type="protein sequence ID" value="MDC3984002.1"/>
    <property type="molecule type" value="Genomic_DNA"/>
</dbReference>
<evidence type="ECO:0000256" key="2">
    <source>
        <dbReference type="ARBA" id="ARBA00022490"/>
    </source>
</evidence>
<proteinExistence type="predicted"/>
<comment type="caution">
    <text evidence="5">The sequence shown here is derived from an EMBL/GenBank/DDBJ whole genome shotgun (WGS) entry which is preliminary data.</text>
</comment>
<dbReference type="InterPro" id="IPR002151">
    <property type="entry name" value="Kinesin_light"/>
</dbReference>
<keyword evidence="6" id="KW-1185">Reference proteome</keyword>
<comment type="subcellular location">
    <subcellularLocation>
        <location evidence="1">Cytoplasm</location>
    </subcellularLocation>
</comment>
<dbReference type="Gene3D" id="1.25.40.10">
    <property type="entry name" value="Tetratricopeptide repeat domain"/>
    <property type="match status" value="2"/>
</dbReference>
<dbReference type="GO" id="GO:0007018">
    <property type="term" value="P:microtubule-based movement"/>
    <property type="evidence" value="ECO:0007669"/>
    <property type="project" value="TreeGrafter"/>
</dbReference>
<sequence>MEILFDADVLNEFETLHDEAIKLTAAGNVGAAIPMIQLGLSILENTFGPEPLQVAYALKNAADHYDNQHADHRANLLYQHAILLVEKATGPDSPEMFSWLTHLARRYRSRGDHRAAEPLLARAIQCMARGADPEDPIGSGFGWAIEEGQLLHAEAAKLRDRDHYDAAIFLAKSARTLLENGFGGPSDLSSTSSYILGTTYARKKDYPNAELELRRAIVSGEKLLSPHHLTLATPLQDLARLYAAKEDYAQAEAHYARAIDILKKTCGPNDPRVGMALDRFAEMYFLKND</sequence>
<dbReference type="Proteomes" id="UP001151081">
    <property type="component" value="Unassembled WGS sequence"/>
</dbReference>
<evidence type="ECO:0000256" key="3">
    <source>
        <dbReference type="ARBA" id="ARBA00022737"/>
    </source>
</evidence>